<gene>
    <name evidence="1" type="ORF">ACH4OY_06810</name>
</gene>
<protein>
    <recommendedName>
        <fullName evidence="3">Thioredoxin domain-containing protein</fullName>
    </recommendedName>
</protein>
<sequence>MGYVFGFALLVLAGAVVVLFAMLGQLSTRSGGGAAAGTSGVRLLEEARIGTTPSTWPAGLSGAGEGPLRIVLVLSTACSSCRKVADQLVGGSDVADVAVVVSTGDAVVGAEFVAANGLARLPHHVDEGGDWVRGEFGIAISPAALVFRDGMLISALAFTDFTLLRATVSPTRQRV</sequence>
<evidence type="ECO:0000313" key="1">
    <source>
        <dbReference type="EMBL" id="MFI0792395.1"/>
    </source>
</evidence>
<evidence type="ECO:0000313" key="2">
    <source>
        <dbReference type="Proteomes" id="UP001611075"/>
    </source>
</evidence>
<dbReference type="Proteomes" id="UP001611075">
    <property type="component" value="Unassembled WGS sequence"/>
</dbReference>
<dbReference type="RefSeq" id="WP_161685784.1">
    <property type="nucleotide sequence ID" value="NZ_JAAALO010000002.1"/>
</dbReference>
<accession>A0ABW7SFD7</accession>
<keyword evidence="2" id="KW-1185">Reference proteome</keyword>
<evidence type="ECO:0008006" key="3">
    <source>
        <dbReference type="Google" id="ProtNLM"/>
    </source>
</evidence>
<name>A0ABW7SFD7_9ACTN</name>
<comment type="caution">
    <text evidence="1">The sequence shown here is derived from an EMBL/GenBank/DDBJ whole genome shotgun (WGS) entry which is preliminary data.</text>
</comment>
<reference evidence="1 2" key="1">
    <citation type="submission" date="2024-10" db="EMBL/GenBank/DDBJ databases">
        <title>The Natural Products Discovery Center: Release of the First 8490 Sequenced Strains for Exploring Actinobacteria Biosynthetic Diversity.</title>
        <authorList>
            <person name="Kalkreuter E."/>
            <person name="Kautsar S.A."/>
            <person name="Yang D."/>
            <person name="Bader C.D."/>
            <person name="Teijaro C.N."/>
            <person name="Fluegel L."/>
            <person name="Davis C.M."/>
            <person name="Simpson J.R."/>
            <person name="Lauterbach L."/>
            <person name="Steele A.D."/>
            <person name="Gui C."/>
            <person name="Meng S."/>
            <person name="Li G."/>
            <person name="Viehrig K."/>
            <person name="Ye F."/>
            <person name="Su P."/>
            <person name="Kiefer A.F."/>
            <person name="Nichols A."/>
            <person name="Cepeda A.J."/>
            <person name="Yan W."/>
            <person name="Fan B."/>
            <person name="Jiang Y."/>
            <person name="Adhikari A."/>
            <person name="Zheng C.-J."/>
            <person name="Schuster L."/>
            <person name="Cowan T.M."/>
            <person name="Smanski M.J."/>
            <person name="Chevrette M.G."/>
            <person name="De Carvalho L.P.S."/>
            <person name="Shen B."/>
        </authorList>
    </citation>
    <scope>NUCLEOTIDE SEQUENCE [LARGE SCALE GENOMIC DNA]</scope>
    <source>
        <strain evidence="1 2">NPDC021253</strain>
    </source>
</reference>
<organism evidence="1 2">
    <name type="scientific">Micromonospora rubida</name>
    <dbReference type="NCBI Taxonomy" id="2697657"/>
    <lineage>
        <taxon>Bacteria</taxon>
        <taxon>Bacillati</taxon>
        <taxon>Actinomycetota</taxon>
        <taxon>Actinomycetes</taxon>
        <taxon>Micromonosporales</taxon>
        <taxon>Micromonosporaceae</taxon>
        <taxon>Micromonospora</taxon>
    </lineage>
</organism>
<proteinExistence type="predicted"/>
<dbReference type="EMBL" id="JBIRPU010000003">
    <property type="protein sequence ID" value="MFI0792395.1"/>
    <property type="molecule type" value="Genomic_DNA"/>
</dbReference>